<accession>A0ABT8F8D6</accession>
<gene>
    <name evidence="2" type="ORF">QWY31_14670</name>
</gene>
<organism evidence="2 3">
    <name type="scientific">Shiella aurantiaca</name>
    <dbReference type="NCBI Taxonomy" id="3058365"/>
    <lineage>
        <taxon>Bacteria</taxon>
        <taxon>Pseudomonadati</taxon>
        <taxon>Bacteroidota</taxon>
        <taxon>Cytophagia</taxon>
        <taxon>Cytophagales</taxon>
        <taxon>Shiellaceae</taxon>
        <taxon>Shiella</taxon>
    </lineage>
</organism>
<keyword evidence="1" id="KW-0732">Signal</keyword>
<evidence type="ECO:0000313" key="2">
    <source>
        <dbReference type="EMBL" id="MDN4166752.1"/>
    </source>
</evidence>
<reference evidence="2" key="1">
    <citation type="submission" date="2023-06" db="EMBL/GenBank/DDBJ databases">
        <title>Cytophagales bacterium Strain LB-30, isolated from soil.</title>
        <authorList>
            <person name="Liu B."/>
        </authorList>
    </citation>
    <scope>NUCLEOTIDE SEQUENCE</scope>
    <source>
        <strain evidence="2">LB-30</strain>
    </source>
</reference>
<evidence type="ECO:0000313" key="3">
    <source>
        <dbReference type="Proteomes" id="UP001168552"/>
    </source>
</evidence>
<feature type="signal peptide" evidence="1">
    <location>
        <begin position="1"/>
        <end position="20"/>
    </location>
</feature>
<evidence type="ECO:0000256" key="1">
    <source>
        <dbReference type="SAM" id="SignalP"/>
    </source>
</evidence>
<feature type="chain" id="PRO_5045959114" description="Porin" evidence="1">
    <location>
        <begin position="21"/>
        <end position="390"/>
    </location>
</feature>
<name>A0ABT8F8D6_9BACT</name>
<proteinExistence type="predicted"/>
<dbReference type="Proteomes" id="UP001168552">
    <property type="component" value="Unassembled WGS sequence"/>
</dbReference>
<dbReference type="RefSeq" id="WP_320005290.1">
    <property type="nucleotide sequence ID" value="NZ_JAUHJS010000008.1"/>
</dbReference>
<protein>
    <recommendedName>
        <fullName evidence="4">Porin</fullName>
    </recommendedName>
</protein>
<dbReference type="EMBL" id="JAUHJS010000008">
    <property type="protein sequence ID" value="MDN4166752.1"/>
    <property type="molecule type" value="Genomic_DNA"/>
</dbReference>
<evidence type="ECO:0008006" key="4">
    <source>
        <dbReference type="Google" id="ProtNLM"/>
    </source>
</evidence>
<sequence length="390" mass="42786">MRSRLIVFALGLMFAHSAWAQMPRGTVHWSLFPGFSNHGVLEMRQEYRASFNLTAGTTWQVRGLEISGLSSYNYRYFSGIQISGLSNVSGGYNAIQPKEKIDETFRGIQAAGVINKTVGSAVGAQVASINSVGGHITGFQWAGLFNYARSLQGVQLAGLFNSAPEGISGFQIASLFNYAGAQSLGIQFGLFNYCKTAGFMANPSNLFGDFYQIGLINMAGVSNGNQIGIINISKKNKGVPLGILNVDASHGYSSLRADDLFLGNLVISTGSRFYLNTFRVGYNFSLDGAPVCGMSYGLEQMWKEQDLIPRWYFVTGVHLVQLKEKDVKLLKSGRLLRYEAVYTRKVAKGTFIEMGLALNYSLHNPQPAEQGFLHQTSQKIWPGLILGYRL</sequence>
<comment type="caution">
    <text evidence="2">The sequence shown here is derived from an EMBL/GenBank/DDBJ whole genome shotgun (WGS) entry which is preliminary data.</text>
</comment>
<keyword evidence="3" id="KW-1185">Reference proteome</keyword>